<evidence type="ECO:0008006" key="3">
    <source>
        <dbReference type="Google" id="ProtNLM"/>
    </source>
</evidence>
<name>A0AAD9UVN9_ACRCE</name>
<feature type="non-terminal residue" evidence="1">
    <location>
        <position position="326"/>
    </location>
</feature>
<comment type="caution">
    <text evidence="1">The sequence shown here is derived from an EMBL/GenBank/DDBJ whole genome shotgun (WGS) entry which is preliminary data.</text>
</comment>
<evidence type="ECO:0000313" key="1">
    <source>
        <dbReference type="EMBL" id="KAK2551658.1"/>
    </source>
</evidence>
<reference evidence="1" key="1">
    <citation type="journal article" date="2023" name="G3 (Bethesda)">
        <title>Whole genome assembly and annotation of the endangered Caribbean coral Acropora cervicornis.</title>
        <authorList>
            <person name="Selwyn J.D."/>
            <person name="Vollmer S.V."/>
        </authorList>
    </citation>
    <scope>NUCLEOTIDE SEQUENCE</scope>
    <source>
        <strain evidence="1">K2</strain>
    </source>
</reference>
<gene>
    <name evidence="1" type="ORF">P5673_027439</name>
</gene>
<sequence>MFLTCVDEFVPKVVIKDANRPPWIDKEVLLLIRKKNRIRRKAKLKDSVNLWERFRELRRQVKKIVEFKKRSHLFKLSCSLGENPHKFWSYYKTITKTTRIPRVIKHEWVQATRPIDQANLFNMFFHSVFAPPDPSSAAIYLPRLNYSIKCVLSEVCVTHSIILKQLQSLDVNKASLGLPSKLLQACANEISPSLCRLFNLSLEPGTFPEKWKDANLVPLHKCESIDNRDFYLGGIKLDRVDVEKDLGILVSHNLSWNNHVNAISSKATKMLNCFKNICKLNILDYVSFRSCTKPLRNVDHLTLDVPFSRTDVFKNSFFVRICHLWN</sequence>
<reference evidence="1" key="2">
    <citation type="journal article" date="2023" name="Science">
        <title>Genomic signatures of disease resistance in endangered staghorn corals.</title>
        <authorList>
            <person name="Vollmer S.V."/>
            <person name="Selwyn J.D."/>
            <person name="Despard B.A."/>
            <person name="Roesel C.L."/>
        </authorList>
    </citation>
    <scope>NUCLEOTIDE SEQUENCE</scope>
    <source>
        <strain evidence="1">K2</strain>
    </source>
</reference>
<dbReference type="AlphaFoldDB" id="A0AAD9UVN9"/>
<proteinExistence type="predicted"/>
<protein>
    <recommendedName>
        <fullName evidence="3">Reverse transcriptase</fullName>
    </recommendedName>
</protein>
<dbReference type="EMBL" id="JARQWQ010000095">
    <property type="protein sequence ID" value="KAK2551658.1"/>
    <property type="molecule type" value="Genomic_DNA"/>
</dbReference>
<organism evidence="1 2">
    <name type="scientific">Acropora cervicornis</name>
    <name type="common">Staghorn coral</name>
    <dbReference type="NCBI Taxonomy" id="6130"/>
    <lineage>
        <taxon>Eukaryota</taxon>
        <taxon>Metazoa</taxon>
        <taxon>Cnidaria</taxon>
        <taxon>Anthozoa</taxon>
        <taxon>Hexacorallia</taxon>
        <taxon>Scleractinia</taxon>
        <taxon>Astrocoeniina</taxon>
        <taxon>Acroporidae</taxon>
        <taxon>Acropora</taxon>
    </lineage>
</organism>
<accession>A0AAD9UVN9</accession>
<keyword evidence="2" id="KW-1185">Reference proteome</keyword>
<dbReference type="PANTHER" id="PTHR33395:SF22">
    <property type="entry name" value="REVERSE TRANSCRIPTASE DOMAIN-CONTAINING PROTEIN"/>
    <property type="match status" value="1"/>
</dbReference>
<dbReference type="Proteomes" id="UP001249851">
    <property type="component" value="Unassembled WGS sequence"/>
</dbReference>
<dbReference type="PANTHER" id="PTHR33395">
    <property type="entry name" value="TRANSCRIPTASE, PUTATIVE-RELATED-RELATED"/>
    <property type="match status" value="1"/>
</dbReference>
<evidence type="ECO:0000313" key="2">
    <source>
        <dbReference type="Proteomes" id="UP001249851"/>
    </source>
</evidence>